<dbReference type="InterPro" id="IPR010331">
    <property type="entry name" value="ExoD"/>
</dbReference>
<name>A0A238ZNX0_9RHOB</name>
<reference evidence="2 3" key="1">
    <citation type="submission" date="2017-06" db="EMBL/GenBank/DDBJ databases">
        <authorList>
            <person name="Kim H.J."/>
            <person name="Triplett B.A."/>
        </authorList>
    </citation>
    <scope>NUCLEOTIDE SEQUENCE [LARGE SCALE GENOMIC DNA]</scope>
    <source>
        <strain evidence="2 3">DSM 29052</strain>
    </source>
</reference>
<dbReference type="OrthoDB" id="21339at2"/>
<dbReference type="PANTHER" id="PTHR41795:SF1">
    <property type="entry name" value="EXOPOLYSACCHARIDE SYNTHESIS PROTEIN"/>
    <property type="match status" value="1"/>
</dbReference>
<keyword evidence="3" id="KW-1185">Reference proteome</keyword>
<sequence length="209" mass="22281">MPVDQPEQPCEPSARSLPAIIHELDVRSRTGKDVTLGEALDRAGARMHGAAILLLALPECIPLPIPSLGAFLGVPLLIASAHLAIFGDRGDLPERARRIQLPQRMISVMVRYLAGPLARAERISRDRVPALARRERLIGALCILMSVLLLMPVPFMNAAPAITLVCLSWGLLQRDGVFVGLGIAMAVGVMVAIILLIDLISTALTGVAA</sequence>
<dbReference type="PIRSF" id="PIRSF033239">
    <property type="entry name" value="ExoD"/>
    <property type="match status" value="1"/>
</dbReference>
<keyword evidence="1" id="KW-1133">Transmembrane helix</keyword>
<proteinExistence type="predicted"/>
<feature type="transmembrane region" description="Helical" evidence="1">
    <location>
        <begin position="137"/>
        <end position="156"/>
    </location>
</feature>
<gene>
    <name evidence="2" type="ORF">SAMN06265370_1363</name>
</gene>
<evidence type="ECO:0000313" key="2">
    <source>
        <dbReference type="EMBL" id="SNR84852.1"/>
    </source>
</evidence>
<feature type="transmembrane region" description="Helical" evidence="1">
    <location>
        <begin position="176"/>
        <end position="197"/>
    </location>
</feature>
<dbReference type="AlphaFoldDB" id="A0A238ZNX0"/>
<evidence type="ECO:0000313" key="3">
    <source>
        <dbReference type="Proteomes" id="UP000198417"/>
    </source>
</evidence>
<accession>A0A238ZNX0</accession>
<dbReference type="PANTHER" id="PTHR41795">
    <property type="entry name" value="EXOPOLYSACCHARIDE SYNTHESIS PROTEIN"/>
    <property type="match status" value="1"/>
</dbReference>
<dbReference type="Proteomes" id="UP000198417">
    <property type="component" value="Unassembled WGS sequence"/>
</dbReference>
<dbReference type="Pfam" id="PF06055">
    <property type="entry name" value="ExoD"/>
    <property type="match status" value="1"/>
</dbReference>
<organism evidence="2 3">
    <name type="scientific">Puniceibacterium sediminis</name>
    <dbReference type="NCBI Taxonomy" id="1608407"/>
    <lineage>
        <taxon>Bacteria</taxon>
        <taxon>Pseudomonadati</taxon>
        <taxon>Pseudomonadota</taxon>
        <taxon>Alphaproteobacteria</taxon>
        <taxon>Rhodobacterales</taxon>
        <taxon>Paracoccaceae</taxon>
        <taxon>Puniceibacterium</taxon>
    </lineage>
</organism>
<protein>
    <submittedName>
        <fullName evidence="2">Uncharacterized conserved protein</fullName>
    </submittedName>
</protein>
<feature type="transmembrane region" description="Helical" evidence="1">
    <location>
        <begin position="65"/>
        <end position="87"/>
    </location>
</feature>
<keyword evidence="1" id="KW-0472">Membrane</keyword>
<dbReference type="EMBL" id="FZNN01000036">
    <property type="protein sequence ID" value="SNR84852.1"/>
    <property type="molecule type" value="Genomic_DNA"/>
</dbReference>
<evidence type="ECO:0000256" key="1">
    <source>
        <dbReference type="SAM" id="Phobius"/>
    </source>
</evidence>
<dbReference type="RefSeq" id="WP_089273902.1">
    <property type="nucleotide sequence ID" value="NZ_FZNN01000036.1"/>
</dbReference>
<keyword evidence="1" id="KW-0812">Transmembrane</keyword>